<dbReference type="InterPro" id="IPR011989">
    <property type="entry name" value="ARM-like"/>
</dbReference>
<dbReference type="OrthoDB" id="9830615at2"/>
<feature type="compositionally biased region" description="Acidic residues" evidence="1">
    <location>
        <begin position="76"/>
        <end position="89"/>
    </location>
</feature>
<sequence>MSFQRISLLILVILSFAAASWYLVDTLFPPMPEPVPTPEAAPTPPKPSMAQPTPRPIPPPSTARPVPPPPQATPAAEEEEDRTEQEEMDAALAQLGSPDPAQRLEGAEILGAYPSEETELALAQVLNSDPEADVRNAAAQSLGYVEQPSDDTVAALMAALEDQNEEVRASALSSLEDYLAATDEGSKRYRQLDAGLRAKMDNRGTPKDIREAIHDILQDQAEQATH</sequence>
<dbReference type="EMBL" id="FXAM01000001">
    <property type="protein sequence ID" value="SMF94009.1"/>
    <property type="molecule type" value="Genomic_DNA"/>
</dbReference>
<feature type="compositionally biased region" description="Pro residues" evidence="1">
    <location>
        <begin position="35"/>
        <end position="72"/>
    </location>
</feature>
<protein>
    <submittedName>
        <fullName evidence="2">HEAT repeat-containing protein</fullName>
    </submittedName>
</protein>
<dbReference type="Proteomes" id="UP000192923">
    <property type="component" value="Unassembled WGS sequence"/>
</dbReference>
<evidence type="ECO:0000313" key="2">
    <source>
        <dbReference type="EMBL" id="SMF94009.1"/>
    </source>
</evidence>
<dbReference type="Pfam" id="PF13646">
    <property type="entry name" value="HEAT_2"/>
    <property type="match status" value="1"/>
</dbReference>
<keyword evidence="3" id="KW-1185">Reference proteome</keyword>
<gene>
    <name evidence="2" type="ORF">SAMN02949497_1311</name>
</gene>
<dbReference type="SUPFAM" id="SSF48371">
    <property type="entry name" value="ARM repeat"/>
    <property type="match status" value="1"/>
</dbReference>
<name>A0A1Y6CTN7_9GAMM</name>
<evidence type="ECO:0000313" key="3">
    <source>
        <dbReference type="Proteomes" id="UP000192923"/>
    </source>
</evidence>
<dbReference type="STRING" id="1760988.SAMN02949497_1311"/>
<proteinExistence type="predicted"/>
<evidence type="ECO:0000256" key="1">
    <source>
        <dbReference type="SAM" id="MobiDB-lite"/>
    </source>
</evidence>
<dbReference type="Gene3D" id="1.25.10.10">
    <property type="entry name" value="Leucine-rich Repeat Variant"/>
    <property type="match status" value="1"/>
</dbReference>
<dbReference type="AlphaFoldDB" id="A0A1Y6CTN7"/>
<dbReference type="RefSeq" id="WP_085211026.1">
    <property type="nucleotide sequence ID" value="NZ_FXAM01000001.1"/>
</dbReference>
<organism evidence="2 3">
    <name type="scientific">Methylomagnum ishizawai</name>
    <dbReference type="NCBI Taxonomy" id="1760988"/>
    <lineage>
        <taxon>Bacteria</taxon>
        <taxon>Pseudomonadati</taxon>
        <taxon>Pseudomonadota</taxon>
        <taxon>Gammaproteobacteria</taxon>
        <taxon>Methylococcales</taxon>
        <taxon>Methylococcaceae</taxon>
        <taxon>Methylomagnum</taxon>
    </lineage>
</organism>
<dbReference type="InterPro" id="IPR016024">
    <property type="entry name" value="ARM-type_fold"/>
</dbReference>
<feature type="region of interest" description="Disordered" evidence="1">
    <location>
        <begin position="35"/>
        <end position="100"/>
    </location>
</feature>
<accession>A0A1Y6CTN7</accession>
<reference evidence="2 3" key="1">
    <citation type="submission" date="2016-12" db="EMBL/GenBank/DDBJ databases">
        <authorList>
            <person name="Song W.-J."/>
            <person name="Kurnit D.M."/>
        </authorList>
    </citation>
    <scope>NUCLEOTIDE SEQUENCE [LARGE SCALE GENOMIC DNA]</scope>
    <source>
        <strain evidence="2 3">175</strain>
    </source>
</reference>